<evidence type="ECO:0000313" key="3">
    <source>
        <dbReference type="Proteomes" id="UP000003165"/>
    </source>
</evidence>
<proteinExistence type="predicted"/>
<dbReference type="GO" id="GO:0003700">
    <property type="term" value="F:DNA-binding transcription factor activity"/>
    <property type="evidence" value="ECO:0007669"/>
    <property type="project" value="InterPro"/>
</dbReference>
<gene>
    <name evidence="2" type="ORF">FuraDRAFT_1996</name>
</gene>
<feature type="domain" description="HTH marR-type" evidence="1">
    <location>
        <begin position="1"/>
        <end position="115"/>
    </location>
</feature>
<dbReference type="PANTHER" id="PTHR38600">
    <property type="entry name" value="TRANSCRIPTIONAL REGULATORY PROTEIN"/>
    <property type="match status" value="1"/>
</dbReference>
<evidence type="ECO:0000259" key="1">
    <source>
        <dbReference type="PROSITE" id="PS50995"/>
    </source>
</evidence>
<dbReference type="EMBL" id="ACIS01000005">
    <property type="protein sequence ID" value="EEG08488.1"/>
    <property type="molecule type" value="Genomic_DNA"/>
</dbReference>
<comment type="caution">
    <text evidence="2">The sequence shown here is derived from an EMBL/GenBank/DDBJ whole genome shotgun (WGS) entry which is preliminary data.</text>
</comment>
<dbReference type="InterPro" id="IPR000835">
    <property type="entry name" value="HTH_MarR-typ"/>
</dbReference>
<keyword evidence="3" id="KW-1185">Reference proteome</keyword>
<sequence length="208" mass="23094">MLEAMGERQQQLLRLLQRQSAGLTVEQLAQELAVTRTAVRQHLTVLERDGLVERGMTQPTGGRPEQLFVLTPKGQEVFPRRYSWFAELLLKMLEAKLGQEELVKQLAEIGTTLAATLPPARANDPEARIRALADIMLELGYDARPQDAGSGLPGIVATNCIFHHLAARFPEVCQLDLALMSSYVGEPVTHEECMVRGGTCCRFRFAKP</sequence>
<protein>
    <submittedName>
        <fullName evidence="2">Putative transcriptional regulator</fullName>
    </submittedName>
</protein>
<dbReference type="eggNOG" id="COG2345">
    <property type="taxonomic scope" value="Bacteria"/>
</dbReference>
<accession>B9Z3R1</accession>
<dbReference type="Gene3D" id="1.10.10.10">
    <property type="entry name" value="Winged helix-like DNA-binding domain superfamily/Winged helix DNA-binding domain"/>
    <property type="match status" value="1"/>
</dbReference>
<evidence type="ECO:0000313" key="2">
    <source>
        <dbReference type="EMBL" id="EEG08488.1"/>
    </source>
</evidence>
<dbReference type="RefSeq" id="WP_008954016.1">
    <property type="nucleotide sequence ID" value="NZ_ACIS01000005.1"/>
</dbReference>
<dbReference type="CDD" id="cd00090">
    <property type="entry name" value="HTH_ARSR"/>
    <property type="match status" value="1"/>
</dbReference>
<name>B9Z3R1_9NEIS</name>
<dbReference type="AlphaFoldDB" id="B9Z3R1"/>
<dbReference type="InterPro" id="IPR013196">
    <property type="entry name" value="HTH_11"/>
</dbReference>
<dbReference type="Pfam" id="PF08279">
    <property type="entry name" value="HTH_11"/>
    <property type="match status" value="1"/>
</dbReference>
<dbReference type="InterPro" id="IPR036390">
    <property type="entry name" value="WH_DNA-bd_sf"/>
</dbReference>
<dbReference type="Proteomes" id="UP000003165">
    <property type="component" value="Unassembled WGS sequence"/>
</dbReference>
<dbReference type="InterPro" id="IPR011991">
    <property type="entry name" value="ArsR-like_HTH"/>
</dbReference>
<dbReference type="PANTHER" id="PTHR38600:SF2">
    <property type="entry name" value="SLL0088 PROTEIN"/>
    <property type="match status" value="1"/>
</dbReference>
<dbReference type="PROSITE" id="PS50995">
    <property type="entry name" value="HTH_MARR_2"/>
    <property type="match status" value="1"/>
</dbReference>
<organism evidence="2 3">
    <name type="scientific">Pseudogulbenkiania ferrooxidans 2002</name>
    <dbReference type="NCBI Taxonomy" id="279714"/>
    <lineage>
        <taxon>Bacteria</taxon>
        <taxon>Pseudomonadati</taxon>
        <taxon>Pseudomonadota</taxon>
        <taxon>Betaproteobacteria</taxon>
        <taxon>Neisseriales</taxon>
        <taxon>Chromobacteriaceae</taxon>
        <taxon>Pseudogulbenkiania</taxon>
    </lineage>
</organism>
<dbReference type="SUPFAM" id="SSF46785">
    <property type="entry name" value="Winged helix' DNA-binding domain"/>
    <property type="match status" value="1"/>
</dbReference>
<dbReference type="InterPro" id="IPR036388">
    <property type="entry name" value="WH-like_DNA-bd_sf"/>
</dbReference>
<reference evidence="2 3" key="1">
    <citation type="submission" date="2009-02" db="EMBL/GenBank/DDBJ databases">
        <title>Sequencing of the draft genome and assembly of Lutiella nitroferrum 2002.</title>
        <authorList>
            <consortium name="US DOE Joint Genome Institute (JGI-PGF)"/>
            <person name="Lucas S."/>
            <person name="Copeland A."/>
            <person name="Lapidus A."/>
            <person name="Glavina del Rio T."/>
            <person name="Tice H."/>
            <person name="Bruce D."/>
            <person name="Goodwin L."/>
            <person name="Pitluck S."/>
            <person name="Larimer F."/>
            <person name="Land M.L."/>
            <person name="Hauser L."/>
            <person name="Coates J.D."/>
        </authorList>
    </citation>
    <scope>NUCLEOTIDE SEQUENCE [LARGE SCALE GENOMIC DNA]</scope>
    <source>
        <strain evidence="2 3">2002</strain>
    </source>
</reference>